<dbReference type="InterPro" id="IPR054457">
    <property type="entry name" value="PhiCb5_coat"/>
</dbReference>
<sequence>MLGSTLTVTMDGSGGTAKTLPNIGPGTIPQSSVYFLDEGLVTYRADVRHTSDNVKLGTQPYDRHTVTFTRFVKPTAAIPLGSSTQIIYTIRTDPNGVVADVVDLSEAMSFYMVKAGGIATKLLGLES</sequence>
<evidence type="ECO:0000313" key="1">
    <source>
        <dbReference type="EMBL" id="QDH88600.1"/>
    </source>
</evidence>
<organism evidence="1">
    <name type="scientific">Leviviridae sp</name>
    <dbReference type="NCBI Taxonomy" id="2027243"/>
    <lineage>
        <taxon>Viruses</taxon>
        <taxon>Riboviria</taxon>
        <taxon>Orthornavirae</taxon>
        <taxon>Lenarviricota</taxon>
        <taxon>Leviviricetes</taxon>
        <taxon>Norzivirales</taxon>
        <taxon>Fiersviridae</taxon>
    </lineage>
</organism>
<protein>
    <submittedName>
        <fullName evidence="1">Uncharacterized protein</fullName>
    </submittedName>
</protein>
<dbReference type="Gene3D" id="2.40.160.220">
    <property type="match status" value="1"/>
</dbReference>
<dbReference type="EMBL" id="MN034209">
    <property type="protein sequence ID" value="QDH88600.1"/>
    <property type="molecule type" value="Genomic_RNA"/>
</dbReference>
<accession>A0A514D4Q5</accession>
<gene>
    <name evidence="1" type="ORF">H1Rhizo25951_000002</name>
</gene>
<reference evidence="1" key="1">
    <citation type="submission" date="2019-05" db="EMBL/GenBank/DDBJ databases">
        <title>Metatranscriptomic reconstruction reveals RNA viruses with the potential to shape carbon cycling in soil.</title>
        <authorList>
            <person name="Starr E.P."/>
            <person name="Nuccio E."/>
            <person name="Pett-Ridge J."/>
            <person name="Banfield J.F."/>
            <person name="Firestone M.K."/>
        </authorList>
    </citation>
    <scope>NUCLEOTIDE SEQUENCE</scope>
    <source>
        <strain evidence="1">H1_Rhizo_25_scaffold_951</strain>
    </source>
</reference>
<proteinExistence type="predicted"/>
<dbReference type="Pfam" id="PF22387">
    <property type="entry name" value="PhiCb5_coat"/>
    <property type="match status" value="1"/>
</dbReference>
<name>A0A514D4Q5_9VIRU</name>